<reference evidence="2 3" key="1">
    <citation type="journal article" date="2018" name="Cell">
        <title>The Chara Genome: Secondary Complexity and Implications for Plant Terrestrialization.</title>
        <authorList>
            <person name="Nishiyama T."/>
            <person name="Sakayama H."/>
            <person name="Vries J.D."/>
            <person name="Buschmann H."/>
            <person name="Saint-Marcoux D."/>
            <person name="Ullrich K.K."/>
            <person name="Haas F.B."/>
            <person name="Vanderstraeten L."/>
            <person name="Becker D."/>
            <person name="Lang D."/>
            <person name="Vosolsobe S."/>
            <person name="Rombauts S."/>
            <person name="Wilhelmsson P.K.I."/>
            <person name="Janitza P."/>
            <person name="Kern R."/>
            <person name="Heyl A."/>
            <person name="Rumpler F."/>
            <person name="Villalobos L.I.A.C."/>
            <person name="Clay J.M."/>
            <person name="Skokan R."/>
            <person name="Toyoda A."/>
            <person name="Suzuki Y."/>
            <person name="Kagoshima H."/>
            <person name="Schijlen E."/>
            <person name="Tajeshwar N."/>
            <person name="Catarino B."/>
            <person name="Hetherington A.J."/>
            <person name="Saltykova A."/>
            <person name="Bonnot C."/>
            <person name="Breuninger H."/>
            <person name="Symeonidi A."/>
            <person name="Radhakrishnan G.V."/>
            <person name="Van Nieuwerburgh F."/>
            <person name="Deforce D."/>
            <person name="Chang C."/>
            <person name="Karol K.G."/>
            <person name="Hedrich R."/>
            <person name="Ulvskov P."/>
            <person name="Glockner G."/>
            <person name="Delwiche C.F."/>
            <person name="Petrasek J."/>
            <person name="Van de Peer Y."/>
            <person name="Friml J."/>
            <person name="Beilby M."/>
            <person name="Dolan L."/>
            <person name="Kohara Y."/>
            <person name="Sugano S."/>
            <person name="Fujiyama A."/>
            <person name="Delaux P.-M."/>
            <person name="Quint M."/>
            <person name="TheiBen G."/>
            <person name="Hagemann M."/>
            <person name="Harholt J."/>
            <person name="Dunand C."/>
            <person name="Zachgo S."/>
            <person name="Langdale J."/>
            <person name="Maumus F."/>
            <person name="Straeten D.V.D."/>
            <person name="Gould S.B."/>
            <person name="Rensing S.A."/>
        </authorList>
    </citation>
    <scope>NUCLEOTIDE SEQUENCE [LARGE SCALE GENOMIC DNA]</scope>
    <source>
        <strain evidence="2 3">S276</strain>
    </source>
</reference>
<dbReference type="AlphaFoldDB" id="A0A388KEA2"/>
<feature type="region of interest" description="Disordered" evidence="1">
    <location>
        <begin position="1"/>
        <end position="101"/>
    </location>
</feature>
<feature type="region of interest" description="Disordered" evidence="1">
    <location>
        <begin position="122"/>
        <end position="144"/>
    </location>
</feature>
<gene>
    <name evidence="2" type="ORF">CBR_g2922</name>
</gene>
<dbReference type="EMBL" id="BFEA01000099">
    <property type="protein sequence ID" value="GBG68379.1"/>
    <property type="molecule type" value="Genomic_DNA"/>
</dbReference>
<proteinExistence type="predicted"/>
<comment type="caution">
    <text evidence="2">The sequence shown here is derived from an EMBL/GenBank/DDBJ whole genome shotgun (WGS) entry which is preliminary data.</text>
</comment>
<name>A0A388KEA2_CHABU</name>
<protein>
    <submittedName>
        <fullName evidence="2">Uncharacterized protein</fullName>
    </submittedName>
</protein>
<sequence length="144" mass="16978">MRSSRDRQEAGGEKSGEGGEKKKKVEKLRKKLEEEKRKKEEEMKQLKEEMKKNMEEEAKTIDEEEEEQEEEEERLERRRGVGEERPDDAESSQAGQLRLVQTDDEDCVAKFGFHTKMLDETEEGRREFATRLEAVADKEDRDLL</sequence>
<evidence type="ECO:0000313" key="3">
    <source>
        <dbReference type="Proteomes" id="UP000265515"/>
    </source>
</evidence>
<accession>A0A388KEA2</accession>
<keyword evidence="3" id="KW-1185">Reference proteome</keyword>
<organism evidence="2 3">
    <name type="scientific">Chara braunii</name>
    <name type="common">Braun's stonewort</name>
    <dbReference type="NCBI Taxonomy" id="69332"/>
    <lineage>
        <taxon>Eukaryota</taxon>
        <taxon>Viridiplantae</taxon>
        <taxon>Streptophyta</taxon>
        <taxon>Charophyceae</taxon>
        <taxon>Charales</taxon>
        <taxon>Characeae</taxon>
        <taxon>Chara</taxon>
    </lineage>
</organism>
<evidence type="ECO:0000313" key="2">
    <source>
        <dbReference type="EMBL" id="GBG68379.1"/>
    </source>
</evidence>
<feature type="compositionally biased region" description="Basic and acidic residues" evidence="1">
    <location>
        <begin position="74"/>
        <end position="84"/>
    </location>
</feature>
<dbReference type="Gramene" id="GBG68379">
    <property type="protein sequence ID" value="GBG68379"/>
    <property type="gene ID" value="CBR_g2922"/>
</dbReference>
<feature type="compositionally biased region" description="Basic residues" evidence="1">
    <location>
        <begin position="21"/>
        <end position="30"/>
    </location>
</feature>
<feature type="compositionally biased region" description="Basic and acidic residues" evidence="1">
    <location>
        <begin position="31"/>
        <end position="61"/>
    </location>
</feature>
<evidence type="ECO:0000256" key="1">
    <source>
        <dbReference type="SAM" id="MobiDB-lite"/>
    </source>
</evidence>
<feature type="compositionally biased region" description="Acidic residues" evidence="1">
    <location>
        <begin position="62"/>
        <end position="73"/>
    </location>
</feature>
<dbReference type="Proteomes" id="UP000265515">
    <property type="component" value="Unassembled WGS sequence"/>
</dbReference>
<feature type="compositionally biased region" description="Basic and acidic residues" evidence="1">
    <location>
        <begin position="1"/>
        <end position="20"/>
    </location>
</feature>